<dbReference type="RefSeq" id="WP_209749631.1">
    <property type="nucleotide sequence ID" value="NZ_JBHSMH010000042.1"/>
</dbReference>
<sequence length="212" mass="21836">MTGYAKALGMIETWGYPALIAAADAAAKTADVQVTAYEKADAGIVTVYVLGDVASVQTAIEAGGEAAKRVGKLLATHVIPRPDASVFAMVEGLLRQPPPQPEPEPEPRSGSDVPSGTTAPPDASANIPSRQEEEAGDIPIAKPFPSMEELGQWKVKPLREFAAGLDAFPLSAEQLAKTGKAELLRLLAGLSEGDNGTRTDGTNDGGNGGGFA</sequence>
<dbReference type="Proteomes" id="UP001596105">
    <property type="component" value="Unassembled WGS sequence"/>
</dbReference>
<dbReference type="SMART" id="SM00877">
    <property type="entry name" value="BMC"/>
    <property type="match status" value="1"/>
</dbReference>
<feature type="compositionally biased region" description="Low complexity" evidence="4">
    <location>
        <begin position="193"/>
        <end position="202"/>
    </location>
</feature>
<organism evidence="6 7">
    <name type="scientific">Cohnella suwonensis</name>
    <dbReference type="NCBI Taxonomy" id="696072"/>
    <lineage>
        <taxon>Bacteria</taxon>
        <taxon>Bacillati</taxon>
        <taxon>Bacillota</taxon>
        <taxon>Bacilli</taxon>
        <taxon>Bacillales</taxon>
        <taxon>Paenibacillaceae</taxon>
        <taxon>Cohnella</taxon>
    </lineage>
</organism>
<dbReference type="InterPro" id="IPR050575">
    <property type="entry name" value="BMC_shell"/>
</dbReference>
<keyword evidence="7" id="KW-1185">Reference proteome</keyword>
<evidence type="ECO:0000313" key="7">
    <source>
        <dbReference type="Proteomes" id="UP001596105"/>
    </source>
</evidence>
<gene>
    <name evidence="6" type="ORF">ACFPPD_14080</name>
</gene>
<reference evidence="7" key="1">
    <citation type="journal article" date="2019" name="Int. J. Syst. Evol. Microbiol.">
        <title>The Global Catalogue of Microorganisms (GCM) 10K type strain sequencing project: providing services to taxonomists for standard genome sequencing and annotation.</title>
        <authorList>
            <consortium name="The Broad Institute Genomics Platform"/>
            <consortium name="The Broad Institute Genome Sequencing Center for Infectious Disease"/>
            <person name="Wu L."/>
            <person name="Ma J."/>
        </authorList>
    </citation>
    <scope>NUCLEOTIDE SEQUENCE [LARGE SCALE GENOMIC DNA]</scope>
    <source>
        <strain evidence="7">CCUG 57113</strain>
    </source>
</reference>
<evidence type="ECO:0000256" key="1">
    <source>
        <dbReference type="ARBA" id="ARBA00024322"/>
    </source>
</evidence>
<evidence type="ECO:0000259" key="5">
    <source>
        <dbReference type="PROSITE" id="PS51930"/>
    </source>
</evidence>
<protein>
    <submittedName>
        <fullName evidence="6">BMC domain-containing protein</fullName>
    </submittedName>
</protein>
<evidence type="ECO:0000256" key="4">
    <source>
        <dbReference type="SAM" id="MobiDB-lite"/>
    </source>
</evidence>
<dbReference type="PANTHER" id="PTHR33941">
    <property type="entry name" value="PROPANEDIOL UTILIZATION PROTEIN PDUA"/>
    <property type="match status" value="1"/>
</dbReference>
<name>A0ABW0LVG3_9BACL</name>
<comment type="caution">
    <text evidence="6">The sequence shown here is derived from an EMBL/GenBank/DDBJ whole genome shotgun (WGS) entry which is preliminary data.</text>
</comment>
<comment type="similarity">
    <text evidence="3">Belongs to the bacterial microcompartments protein family.</text>
</comment>
<feature type="region of interest" description="Disordered" evidence="4">
    <location>
        <begin position="94"/>
        <end position="143"/>
    </location>
</feature>
<dbReference type="InterPro" id="IPR037233">
    <property type="entry name" value="CcmK-like_sf"/>
</dbReference>
<dbReference type="SUPFAM" id="SSF143414">
    <property type="entry name" value="CcmK-like"/>
    <property type="match status" value="1"/>
</dbReference>
<evidence type="ECO:0000256" key="2">
    <source>
        <dbReference type="ARBA" id="ARBA00024446"/>
    </source>
</evidence>
<proteinExistence type="inferred from homology"/>
<dbReference type="EMBL" id="JBHSMH010000042">
    <property type="protein sequence ID" value="MFC5469858.1"/>
    <property type="molecule type" value="Genomic_DNA"/>
</dbReference>
<dbReference type="Pfam" id="PF00936">
    <property type="entry name" value="BMC"/>
    <property type="match status" value="1"/>
</dbReference>
<dbReference type="CDD" id="cd07045">
    <property type="entry name" value="BMC_CcmK_like"/>
    <property type="match status" value="1"/>
</dbReference>
<evidence type="ECO:0000313" key="6">
    <source>
        <dbReference type="EMBL" id="MFC5469858.1"/>
    </source>
</evidence>
<comment type="subcellular location">
    <subcellularLocation>
        <location evidence="1">Bacterial microcompartment</location>
    </subcellularLocation>
</comment>
<dbReference type="PANTHER" id="PTHR33941:SF11">
    <property type="entry name" value="BACTERIAL MICROCOMPARTMENT SHELL PROTEIN PDUJ"/>
    <property type="match status" value="1"/>
</dbReference>
<keyword evidence="2" id="KW-1283">Bacterial microcompartment</keyword>
<feature type="domain" description="BMC" evidence="5">
    <location>
        <begin position="7"/>
        <end position="91"/>
    </location>
</feature>
<feature type="region of interest" description="Disordered" evidence="4">
    <location>
        <begin position="191"/>
        <end position="212"/>
    </location>
</feature>
<dbReference type="Gene3D" id="3.30.70.1710">
    <property type="match status" value="1"/>
</dbReference>
<dbReference type="InterPro" id="IPR000249">
    <property type="entry name" value="BMC_dom"/>
</dbReference>
<accession>A0ABW0LVG3</accession>
<dbReference type="InterPro" id="IPR044872">
    <property type="entry name" value="CcmK/CsoS1_BMC"/>
</dbReference>
<dbReference type="PROSITE" id="PS51930">
    <property type="entry name" value="BMC_2"/>
    <property type="match status" value="1"/>
</dbReference>
<evidence type="ECO:0000256" key="3">
    <source>
        <dbReference type="PROSITE-ProRule" id="PRU01278"/>
    </source>
</evidence>
<feature type="compositionally biased region" description="Gly residues" evidence="4">
    <location>
        <begin position="203"/>
        <end position="212"/>
    </location>
</feature>